<dbReference type="RefSeq" id="XP_001456738.1">
    <property type="nucleotide sequence ID" value="XM_001456701.2"/>
</dbReference>
<keyword evidence="3" id="KW-1185">Reference proteome</keyword>
<dbReference type="EMBL" id="CT868244">
    <property type="protein sequence ID" value="CAK76740.1"/>
    <property type="molecule type" value="Genomic_DNA"/>
</dbReference>
<dbReference type="RefSeq" id="XP_001444137.1">
    <property type="nucleotide sequence ID" value="XM_001444100.1"/>
</dbReference>
<dbReference type="EMBL" id="CT868654">
    <property type="protein sequence ID" value="CAK89341.1"/>
    <property type="molecule type" value="Genomic_DNA"/>
</dbReference>
<dbReference type="HOGENOM" id="CLU_102748_0_0_1"/>
<evidence type="ECO:0000313" key="3">
    <source>
        <dbReference type="Proteomes" id="UP000000600"/>
    </source>
</evidence>
<reference evidence="1" key="2">
    <citation type="submission" date="2006-03" db="EMBL/GenBank/DDBJ databases">
        <authorList>
            <consortium name="Genoscope"/>
        </authorList>
    </citation>
    <scope>NUCLEOTIDE SEQUENCE</scope>
    <source>
        <strain evidence="1">Stock d4-2</strain>
    </source>
</reference>
<dbReference type="Proteomes" id="UP000000600">
    <property type="component" value="Unassembled WGS sequence"/>
</dbReference>
<dbReference type="OMA" id="QPLCIQS"/>
<name>A0D123_PARTE</name>
<reference evidence="1 3" key="1">
    <citation type="journal article" date="2006" name="Nature">
        <title>Global trends of whole-genome duplications revealed by the ciliate Paramecium tetraurelia.</title>
        <authorList>
            <consortium name="Genoscope"/>
            <person name="Aury J.-M."/>
            <person name="Jaillon O."/>
            <person name="Duret L."/>
            <person name="Noel B."/>
            <person name="Jubin C."/>
            <person name="Porcel B.M."/>
            <person name="Segurens B."/>
            <person name="Daubin V."/>
            <person name="Anthouard V."/>
            <person name="Aiach N."/>
            <person name="Arnaiz O."/>
            <person name="Billaut A."/>
            <person name="Beisson J."/>
            <person name="Blanc I."/>
            <person name="Bouhouche K."/>
            <person name="Camara F."/>
            <person name="Duharcourt S."/>
            <person name="Guigo R."/>
            <person name="Gogendeau D."/>
            <person name="Katinka M."/>
            <person name="Keller A.-M."/>
            <person name="Kissmehl R."/>
            <person name="Klotz C."/>
            <person name="Koll F."/>
            <person name="Le Moue A."/>
            <person name="Lepere C."/>
            <person name="Malinsky S."/>
            <person name="Nowacki M."/>
            <person name="Nowak J.K."/>
            <person name="Plattner H."/>
            <person name="Poulain J."/>
            <person name="Ruiz F."/>
            <person name="Serrano V."/>
            <person name="Zagulski M."/>
            <person name="Dessen P."/>
            <person name="Betermier M."/>
            <person name="Weissenbach J."/>
            <person name="Scarpelli C."/>
            <person name="Schachter V."/>
            <person name="Sperling L."/>
            <person name="Meyer E."/>
            <person name="Cohen J."/>
            <person name="Wincker P."/>
        </authorList>
    </citation>
    <scope>NUCLEOTIDE SEQUENCE [LARGE SCALE GENOMIC DNA]</scope>
    <source>
        <strain evidence="1 3">Stock d4-2</strain>
    </source>
</reference>
<dbReference type="InParanoid" id="A0D123"/>
<accession>A0D123</accession>
<evidence type="ECO:0000313" key="1">
    <source>
        <dbReference type="EMBL" id="CAK76740.1"/>
    </source>
</evidence>
<protein>
    <submittedName>
        <fullName evidence="1">Chromosome undetermined scaffold_332, whole genome shotgun sequence</fullName>
    </submittedName>
    <submittedName>
        <fullName evidence="2">Chromosome undetermined scaffold_74, whole genome shotgun sequence</fullName>
    </submittedName>
</protein>
<gene>
    <name evidence="2" type="ORF">GSPATT00022512001</name>
    <name evidence="1" type="ORF">GSPATT00039155001</name>
</gene>
<evidence type="ECO:0000313" key="2">
    <source>
        <dbReference type="EMBL" id="CAK89341.1"/>
    </source>
</evidence>
<organism evidence="1 3">
    <name type="scientific">Paramecium tetraurelia</name>
    <dbReference type="NCBI Taxonomy" id="5888"/>
    <lineage>
        <taxon>Eukaryota</taxon>
        <taxon>Sar</taxon>
        <taxon>Alveolata</taxon>
        <taxon>Ciliophora</taxon>
        <taxon>Intramacronucleata</taxon>
        <taxon>Oligohymenophorea</taxon>
        <taxon>Peniculida</taxon>
        <taxon>Parameciidae</taxon>
        <taxon>Paramecium</taxon>
    </lineage>
</organism>
<dbReference type="GeneID" id="5042523"/>
<dbReference type="KEGG" id="ptm:GSPATT00022512001"/>
<dbReference type="KEGG" id="ptm:GSPATT00039155001"/>
<proteinExistence type="predicted"/>
<dbReference type="GeneID" id="5029921"/>
<dbReference type="OrthoDB" id="306243at2759"/>
<sequence>MVKSQECSEILKQTKKYQKIDKEQRKIVLELLIREKLSLQEVFAIFPKQFIYIYYYIYCLFTIHFQVANKLNLKYCTVRTIQKAYEQDGRIGKKETRKKKLKVQSILKVSVLNPLTLQVQPLCIQSDNTQMYVDKQPSLMDQLNLANEQKQLISSQYQKLTQALTSEIKKASLVQQQLLQNLLLSSQMVFKQILDPKPQIQIKQEFDSVSTSPYPFQPISSYPQFYPLPQPFLRT</sequence>
<dbReference type="AlphaFoldDB" id="A0D123"/>